<sequence length="359" mass="38655">MEAVSEVRAVPAGLRHDWSREEILALFALPLTELLHRAGTVHRQHFDPAEVQVSTLLSVKTGGCPEDCAYCPQAQRYHTGVDATKLMETDAVLAKARQAKAAGATRFCMGAAWRSPKDRDIPKVAEMIREVKALGLETCATLGMLSGTQAKALREAGLDYYNHNLDTAPEFYGEIIQTREYQDRLDTLSHVRDAGMKTCCGGIVGMGETREQRAGLLQALANLPAHPDSVPINKLVQVEGTPLAGTAALDPFEFVRMIAVARIMMPRSMVRLSAGRESMSDELQALCFAAGANSIFYGEKLLTTGNPDTERDLALFDRLGLRAMQVTETANTVHADIVDAEPAFGAASMGCGTGCGCAA</sequence>
<evidence type="ECO:0000256" key="3">
    <source>
        <dbReference type="ARBA" id="ARBA00012236"/>
    </source>
</evidence>
<keyword evidence="9 13" id="KW-0093">Biotin biosynthesis</keyword>
<feature type="binding site" evidence="13">
    <location>
        <position position="64"/>
    </location>
    <ligand>
        <name>[4Fe-4S] cluster</name>
        <dbReference type="ChEBI" id="CHEBI:49883"/>
        <note>4Fe-4S-S-AdoMet</note>
    </ligand>
</feature>
<keyword evidence="10 13" id="KW-0408">Iron</keyword>
<evidence type="ECO:0000256" key="8">
    <source>
        <dbReference type="ARBA" id="ARBA00022723"/>
    </source>
</evidence>
<dbReference type="InterPro" id="IPR002684">
    <property type="entry name" value="Biotin_synth/BioAB"/>
</dbReference>
<dbReference type="PANTHER" id="PTHR22976">
    <property type="entry name" value="BIOTIN SYNTHASE"/>
    <property type="match status" value="1"/>
</dbReference>
<name>A0ABQ3C964_9GAMM</name>
<dbReference type="Pfam" id="PF06968">
    <property type="entry name" value="BATS"/>
    <property type="match status" value="1"/>
</dbReference>
<keyword evidence="16" id="KW-1185">Reference proteome</keyword>
<feature type="domain" description="Radical SAM core" evidence="14">
    <location>
        <begin position="49"/>
        <end position="267"/>
    </location>
</feature>
<evidence type="ECO:0000256" key="4">
    <source>
        <dbReference type="ARBA" id="ARBA00022485"/>
    </source>
</evidence>
<dbReference type="NCBIfam" id="TIGR00433">
    <property type="entry name" value="bioB"/>
    <property type="match status" value="1"/>
</dbReference>
<evidence type="ECO:0000256" key="2">
    <source>
        <dbReference type="ARBA" id="ARBA00010765"/>
    </source>
</evidence>
<dbReference type="Proteomes" id="UP000643403">
    <property type="component" value="Unassembled WGS sequence"/>
</dbReference>
<evidence type="ECO:0000256" key="9">
    <source>
        <dbReference type="ARBA" id="ARBA00022756"/>
    </source>
</evidence>
<evidence type="ECO:0000256" key="10">
    <source>
        <dbReference type="ARBA" id="ARBA00023004"/>
    </source>
</evidence>
<keyword evidence="7 13" id="KW-0001">2Fe-2S</keyword>
<evidence type="ECO:0000256" key="12">
    <source>
        <dbReference type="ARBA" id="ARBA00051157"/>
    </source>
</evidence>
<evidence type="ECO:0000256" key="1">
    <source>
        <dbReference type="ARBA" id="ARBA00004942"/>
    </source>
</evidence>
<dbReference type="SFLD" id="SFLDF00272">
    <property type="entry name" value="biotin_synthase"/>
    <property type="match status" value="1"/>
</dbReference>
<dbReference type="InterPro" id="IPR024177">
    <property type="entry name" value="Biotin_synthase"/>
</dbReference>
<dbReference type="PROSITE" id="PS51918">
    <property type="entry name" value="RADICAL_SAM"/>
    <property type="match status" value="1"/>
</dbReference>
<evidence type="ECO:0000256" key="5">
    <source>
        <dbReference type="ARBA" id="ARBA00022679"/>
    </source>
</evidence>
<comment type="similarity">
    <text evidence="2 13">Belongs to the radical SAM superfamily. Biotin synthase family.</text>
</comment>
<dbReference type="SFLD" id="SFLDG01278">
    <property type="entry name" value="biotin_synthase_like"/>
    <property type="match status" value="1"/>
</dbReference>
<comment type="catalytic activity">
    <reaction evidence="12 13">
        <text>(4R,5S)-dethiobiotin + (sulfur carrier)-SH + 2 reduced [2Fe-2S]-[ferredoxin] + 2 S-adenosyl-L-methionine = (sulfur carrier)-H + biotin + 2 5'-deoxyadenosine + 2 L-methionine + 2 oxidized [2Fe-2S]-[ferredoxin]</text>
        <dbReference type="Rhea" id="RHEA:22060"/>
        <dbReference type="Rhea" id="RHEA-COMP:10000"/>
        <dbReference type="Rhea" id="RHEA-COMP:10001"/>
        <dbReference type="Rhea" id="RHEA-COMP:14737"/>
        <dbReference type="Rhea" id="RHEA-COMP:14739"/>
        <dbReference type="ChEBI" id="CHEBI:17319"/>
        <dbReference type="ChEBI" id="CHEBI:29917"/>
        <dbReference type="ChEBI" id="CHEBI:33737"/>
        <dbReference type="ChEBI" id="CHEBI:33738"/>
        <dbReference type="ChEBI" id="CHEBI:57586"/>
        <dbReference type="ChEBI" id="CHEBI:57844"/>
        <dbReference type="ChEBI" id="CHEBI:59789"/>
        <dbReference type="ChEBI" id="CHEBI:64428"/>
        <dbReference type="ChEBI" id="CHEBI:149473"/>
        <dbReference type="EC" id="2.8.1.6"/>
    </reaction>
</comment>
<comment type="function">
    <text evidence="13">Catalyzes the conversion of dethiobiotin (DTB) to biotin by the insertion of a sulfur atom into dethiobiotin via a radical-based mechanism.</text>
</comment>
<protein>
    <recommendedName>
        <fullName evidence="3 13">Biotin synthase</fullName>
        <ecNumber evidence="3 13">2.8.1.6</ecNumber>
    </recommendedName>
</protein>
<evidence type="ECO:0000313" key="16">
    <source>
        <dbReference type="Proteomes" id="UP000643403"/>
    </source>
</evidence>
<dbReference type="PANTHER" id="PTHR22976:SF2">
    <property type="entry name" value="BIOTIN SYNTHASE, MITOCHONDRIAL"/>
    <property type="match status" value="1"/>
</dbReference>
<evidence type="ECO:0000256" key="11">
    <source>
        <dbReference type="ARBA" id="ARBA00023014"/>
    </source>
</evidence>
<dbReference type="EC" id="2.8.1.6" evidence="3 13"/>
<comment type="pathway">
    <text evidence="1 13">Cofactor biosynthesis; biotin biosynthesis; biotin from 7,8-diaminononanoate: step 2/2.</text>
</comment>
<keyword evidence="11 13" id="KW-0411">Iron-sulfur</keyword>
<comment type="cofactor">
    <cofactor evidence="13">
        <name>[2Fe-2S] cluster</name>
        <dbReference type="ChEBI" id="CHEBI:190135"/>
    </cofactor>
    <text evidence="13">Binds 1 [2Fe-2S] cluster. The cluster is coordinated with 3 cysteines and 1 arginine.</text>
</comment>
<dbReference type="Gene3D" id="3.20.20.70">
    <property type="entry name" value="Aldolase class I"/>
    <property type="match status" value="1"/>
</dbReference>
<comment type="subunit">
    <text evidence="13">Homodimer.</text>
</comment>
<organism evidence="15 16">
    <name type="scientific">Cognatilysobacter xinjiangensis</name>
    <dbReference type="NCBI Taxonomy" id="546892"/>
    <lineage>
        <taxon>Bacteria</taxon>
        <taxon>Pseudomonadati</taxon>
        <taxon>Pseudomonadota</taxon>
        <taxon>Gammaproteobacteria</taxon>
        <taxon>Lysobacterales</taxon>
        <taxon>Lysobacteraceae</taxon>
        <taxon>Cognatilysobacter</taxon>
    </lineage>
</organism>
<evidence type="ECO:0000313" key="15">
    <source>
        <dbReference type="EMBL" id="GGZ68350.1"/>
    </source>
</evidence>
<feature type="binding site" evidence="13">
    <location>
        <position position="108"/>
    </location>
    <ligand>
        <name>[2Fe-2S] cluster</name>
        <dbReference type="ChEBI" id="CHEBI:190135"/>
    </ligand>
</feature>
<dbReference type="SFLD" id="SFLDS00029">
    <property type="entry name" value="Radical_SAM"/>
    <property type="match status" value="1"/>
</dbReference>
<dbReference type="SMART" id="SM00729">
    <property type="entry name" value="Elp3"/>
    <property type="match status" value="1"/>
</dbReference>
<reference evidence="16" key="1">
    <citation type="journal article" date="2019" name="Int. J. Syst. Evol. Microbiol.">
        <title>The Global Catalogue of Microorganisms (GCM) 10K type strain sequencing project: providing services to taxonomists for standard genome sequencing and annotation.</title>
        <authorList>
            <consortium name="The Broad Institute Genomics Platform"/>
            <consortium name="The Broad Institute Genome Sequencing Center for Infectious Disease"/>
            <person name="Wu L."/>
            <person name="Ma J."/>
        </authorList>
    </citation>
    <scope>NUCLEOTIDE SEQUENCE [LARGE SCALE GENOMIC DNA]</scope>
    <source>
        <strain evidence="16">KCTC 22558</strain>
    </source>
</reference>
<dbReference type="CDD" id="cd01335">
    <property type="entry name" value="Radical_SAM"/>
    <property type="match status" value="1"/>
</dbReference>
<dbReference type="InterPro" id="IPR013785">
    <property type="entry name" value="Aldolase_TIM"/>
</dbReference>
<evidence type="ECO:0000256" key="7">
    <source>
        <dbReference type="ARBA" id="ARBA00022714"/>
    </source>
</evidence>
<feature type="binding site" evidence="13">
    <location>
        <position position="68"/>
    </location>
    <ligand>
        <name>[4Fe-4S] cluster</name>
        <dbReference type="ChEBI" id="CHEBI:49883"/>
        <note>4Fe-4S-S-AdoMet</note>
    </ligand>
</feature>
<dbReference type="InterPro" id="IPR006638">
    <property type="entry name" value="Elp3/MiaA/NifB-like_rSAM"/>
</dbReference>
<evidence type="ECO:0000256" key="13">
    <source>
        <dbReference type="HAMAP-Rule" id="MF_01694"/>
    </source>
</evidence>
<dbReference type="SUPFAM" id="SSF102114">
    <property type="entry name" value="Radical SAM enzymes"/>
    <property type="match status" value="1"/>
</dbReference>
<dbReference type="PIRSF" id="PIRSF001619">
    <property type="entry name" value="Biotin_synth"/>
    <property type="match status" value="1"/>
</dbReference>
<proteinExistence type="inferred from homology"/>
<dbReference type="Pfam" id="PF04055">
    <property type="entry name" value="Radical_SAM"/>
    <property type="match status" value="1"/>
</dbReference>
<feature type="binding site" evidence="13">
    <location>
        <position position="71"/>
    </location>
    <ligand>
        <name>[4Fe-4S] cluster</name>
        <dbReference type="ChEBI" id="CHEBI:49883"/>
        <note>4Fe-4S-S-AdoMet</note>
    </ligand>
</feature>
<keyword evidence="6 13" id="KW-0949">S-adenosyl-L-methionine</keyword>
<comment type="caution">
    <text evidence="15">The sequence shown here is derived from an EMBL/GenBank/DDBJ whole genome shotgun (WGS) entry which is preliminary data.</text>
</comment>
<feature type="binding site" evidence="13">
    <location>
        <position position="199"/>
    </location>
    <ligand>
        <name>[2Fe-2S] cluster</name>
        <dbReference type="ChEBI" id="CHEBI:190135"/>
    </ligand>
</feature>
<gene>
    <name evidence="13 15" type="primary">bioB</name>
    <name evidence="15" type="ORF">GCM10008101_23320</name>
</gene>
<dbReference type="SMART" id="SM00876">
    <property type="entry name" value="BATS"/>
    <property type="match status" value="1"/>
</dbReference>
<dbReference type="InterPro" id="IPR058240">
    <property type="entry name" value="rSAM_sf"/>
</dbReference>
<comment type="cofactor">
    <cofactor evidence="13">
        <name>[4Fe-4S] cluster</name>
        <dbReference type="ChEBI" id="CHEBI:49883"/>
    </cofactor>
    <text evidence="13">Binds 1 [4Fe-4S] cluster. The cluster is coordinated with 3 cysteines and an exchangeable S-adenosyl-L-methionine.</text>
</comment>
<evidence type="ECO:0000256" key="6">
    <source>
        <dbReference type="ARBA" id="ARBA00022691"/>
    </source>
</evidence>
<keyword evidence="5 13" id="KW-0808">Transferase</keyword>
<keyword evidence="8 13" id="KW-0479">Metal-binding</keyword>
<feature type="binding site" evidence="13">
    <location>
        <position position="139"/>
    </location>
    <ligand>
        <name>[2Fe-2S] cluster</name>
        <dbReference type="ChEBI" id="CHEBI:190135"/>
    </ligand>
</feature>
<dbReference type="EMBL" id="BMXY01000003">
    <property type="protein sequence ID" value="GGZ68350.1"/>
    <property type="molecule type" value="Genomic_DNA"/>
</dbReference>
<keyword evidence="4 13" id="KW-0004">4Fe-4S</keyword>
<dbReference type="HAMAP" id="MF_01694">
    <property type="entry name" value="BioB"/>
    <property type="match status" value="1"/>
</dbReference>
<dbReference type="InterPro" id="IPR007197">
    <property type="entry name" value="rSAM"/>
</dbReference>
<dbReference type="InterPro" id="IPR010722">
    <property type="entry name" value="BATS_dom"/>
</dbReference>
<dbReference type="SFLD" id="SFLDG01060">
    <property type="entry name" value="BATS_domain_containing"/>
    <property type="match status" value="1"/>
</dbReference>
<evidence type="ECO:0000259" key="14">
    <source>
        <dbReference type="PROSITE" id="PS51918"/>
    </source>
</evidence>
<accession>A0ABQ3C964</accession>
<feature type="binding site" evidence="13">
    <location>
        <position position="271"/>
    </location>
    <ligand>
        <name>[2Fe-2S] cluster</name>
        <dbReference type="ChEBI" id="CHEBI:190135"/>
    </ligand>
</feature>